<dbReference type="Proteomes" id="UP000001070">
    <property type="component" value="Unassembled WGS sequence"/>
</dbReference>
<reference evidence="2 3" key="1">
    <citation type="journal article" date="2007" name="Nature">
        <title>Evolution of genes and genomes on the Drosophila phylogeny.</title>
        <authorList>
            <consortium name="Drosophila 12 Genomes Consortium"/>
            <person name="Clark A.G."/>
            <person name="Eisen M.B."/>
            <person name="Smith D.R."/>
            <person name="Bergman C.M."/>
            <person name="Oliver B."/>
            <person name="Markow T.A."/>
            <person name="Kaufman T.C."/>
            <person name="Kellis M."/>
            <person name="Gelbart W."/>
            <person name="Iyer V.N."/>
            <person name="Pollard D.A."/>
            <person name="Sackton T.B."/>
            <person name="Larracuente A.M."/>
            <person name="Singh N.D."/>
            <person name="Abad J.P."/>
            <person name="Abt D.N."/>
            <person name="Adryan B."/>
            <person name="Aguade M."/>
            <person name="Akashi H."/>
            <person name="Anderson W.W."/>
            <person name="Aquadro C.F."/>
            <person name="Ardell D.H."/>
            <person name="Arguello R."/>
            <person name="Artieri C.G."/>
            <person name="Barbash D.A."/>
            <person name="Barker D."/>
            <person name="Barsanti P."/>
            <person name="Batterham P."/>
            <person name="Batzoglou S."/>
            <person name="Begun D."/>
            <person name="Bhutkar A."/>
            <person name="Blanco E."/>
            <person name="Bosak S.A."/>
            <person name="Bradley R.K."/>
            <person name="Brand A.D."/>
            <person name="Brent M.R."/>
            <person name="Brooks A.N."/>
            <person name="Brown R.H."/>
            <person name="Butlin R.K."/>
            <person name="Caggese C."/>
            <person name="Calvi B.R."/>
            <person name="Bernardo de Carvalho A."/>
            <person name="Caspi A."/>
            <person name="Castrezana S."/>
            <person name="Celniker S.E."/>
            <person name="Chang J.L."/>
            <person name="Chapple C."/>
            <person name="Chatterji S."/>
            <person name="Chinwalla A."/>
            <person name="Civetta A."/>
            <person name="Clifton S.W."/>
            <person name="Comeron J.M."/>
            <person name="Costello J.C."/>
            <person name="Coyne J.A."/>
            <person name="Daub J."/>
            <person name="David R.G."/>
            <person name="Delcher A.L."/>
            <person name="Delehaunty K."/>
            <person name="Do C.B."/>
            <person name="Ebling H."/>
            <person name="Edwards K."/>
            <person name="Eickbush T."/>
            <person name="Evans J.D."/>
            <person name="Filipski A."/>
            <person name="Findeiss S."/>
            <person name="Freyhult E."/>
            <person name="Fulton L."/>
            <person name="Fulton R."/>
            <person name="Garcia A.C."/>
            <person name="Gardiner A."/>
            <person name="Garfield D.A."/>
            <person name="Garvin B.E."/>
            <person name="Gibson G."/>
            <person name="Gilbert D."/>
            <person name="Gnerre S."/>
            <person name="Godfrey J."/>
            <person name="Good R."/>
            <person name="Gotea V."/>
            <person name="Gravely B."/>
            <person name="Greenberg A.J."/>
            <person name="Griffiths-Jones S."/>
            <person name="Gross S."/>
            <person name="Guigo R."/>
            <person name="Gustafson E.A."/>
            <person name="Haerty W."/>
            <person name="Hahn M.W."/>
            <person name="Halligan D.L."/>
            <person name="Halpern A.L."/>
            <person name="Halter G.M."/>
            <person name="Han M.V."/>
            <person name="Heger A."/>
            <person name="Hillier L."/>
            <person name="Hinrichs A.S."/>
            <person name="Holmes I."/>
            <person name="Hoskins R.A."/>
            <person name="Hubisz M.J."/>
            <person name="Hultmark D."/>
            <person name="Huntley M.A."/>
            <person name="Jaffe D.B."/>
            <person name="Jagadeeshan S."/>
            <person name="Jeck W.R."/>
            <person name="Johnson J."/>
            <person name="Jones C.D."/>
            <person name="Jordan W.C."/>
            <person name="Karpen G.H."/>
            <person name="Kataoka E."/>
            <person name="Keightley P.D."/>
            <person name="Kheradpour P."/>
            <person name="Kirkness E.F."/>
            <person name="Koerich L.B."/>
            <person name="Kristiansen K."/>
            <person name="Kudrna D."/>
            <person name="Kulathinal R.J."/>
            <person name="Kumar S."/>
            <person name="Kwok R."/>
            <person name="Lander E."/>
            <person name="Langley C.H."/>
            <person name="Lapoint R."/>
            <person name="Lazzaro B.P."/>
            <person name="Lee S.J."/>
            <person name="Levesque L."/>
            <person name="Li R."/>
            <person name="Lin C.F."/>
            <person name="Lin M.F."/>
            <person name="Lindblad-Toh K."/>
            <person name="Llopart A."/>
            <person name="Long M."/>
            <person name="Low L."/>
            <person name="Lozovsky E."/>
            <person name="Lu J."/>
            <person name="Luo M."/>
            <person name="Machado C.A."/>
            <person name="Makalowski W."/>
            <person name="Marzo M."/>
            <person name="Matsuda M."/>
            <person name="Matzkin L."/>
            <person name="McAllister B."/>
            <person name="McBride C.S."/>
            <person name="McKernan B."/>
            <person name="McKernan K."/>
            <person name="Mendez-Lago M."/>
            <person name="Minx P."/>
            <person name="Mollenhauer M.U."/>
            <person name="Montooth K."/>
            <person name="Mount S.M."/>
            <person name="Mu X."/>
            <person name="Myers E."/>
            <person name="Negre B."/>
            <person name="Newfeld S."/>
            <person name="Nielsen R."/>
            <person name="Noor M.A."/>
            <person name="O'Grady P."/>
            <person name="Pachter L."/>
            <person name="Papaceit M."/>
            <person name="Parisi M.J."/>
            <person name="Parisi M."/>
            <person name="Parts L."/>
            <person name="Pedersen J.S."/>
            <person name="Pesole G."/>
            <person name="Phillippy A.M."/>
            <person name="Ponting C.P."/>
            <person name="Pop M."/>
            <person name="Porcelli D."/>
            <person name="Powell J.R."/>
            <person name="Prohaska S."/>
            <person name="Pruitt K."/>
            <person name="Puig M."/>
            <person name="Quesneville H."/>
            <person name="Ram K.R."/>
            <person name="Rand D."/>
            <person name="Rasmussen M.D."/>
            <person name="Reed L.K."/>
            <person name="Reenan R."/>
            <person name="Reily A."/>
            <person name="Remington K.A."/>
            <person name="Rieger T.T."/>
            <person name="Ritchie M.G."/>
            <person name="Robin C."/>
            <person name="Rogers Y.H."/>
            <person name="Rohde C."/>
            <person name="Rozas J."/>
            <person name="Rubenfield M.J."/>
            <person name="Ruiz A."/>
            <person name="Russo S."/>
            <person name="Salzberg S.L."/>
            <person name="Sanchez-Gracia A."/>
            <person name="Saranga D.J."/>
            <person name="Sato H."/>
            <person name="Schaeffer S.W."/>
            <person name="Schatz M.C."/>
            <person name="Schlenke T."/>
            <person name="Schwartz R."/>
            <person name="Segarra C."/>
            <person name="Singh R.S."/>
            <person name="Sirot L."/>
            <person name="Sirota M."/>
            <person name="Sisneros N.B."/>
            <person name="Smith C.D."/>
            <person name="Smith T.F."/>
            <person name="Spieth J."/>
            <person name="Stage D.E."/>
            <person name="Stark A."/>
            <person name="Stephan W."/>
            <person name="Strausberg R.L."/>
            <person name="Strempel S."/>
            <person name="Sturgill D."/>
            <person name="Sutton G."/>
            <person name="Sutton G.G."/>
            <person name="Tao W."/>
            <person name="Teichmann S."/>
            <person name="Tobari Y.N."/>
            <person name="Tomimura Y."/>
            <person name="Tsolas J.M."/>
            <person name="Valente V.L."/>
            <person name="Venter E."/>
            <person name="Venter J.C."/>
            <person name="Vicario S."/>
            <person name="Vieira F.G."/>
            <person name="Vilella A.J."/>
            <person name="Villasante A."/>
            <person name="Walenz B."/>
            <person name="Wang J."/>
            <person name="Wasserman M."/>
            <person name="Watts T."/>
            <person name="Wilson D."/>
            <person name="Wilson R.K."/>
            <person name="Wing R.A."/>
            <person name="Wolfner M.F."/>
            <person name="Wong A."/>
            <person name="Wong G.K."/>
            <person name="Wu C.I."/>
            <person name="Wu G."/>
            <person name="Yamamoto D."/>
            <person name="Yang H.P."/>
            <person name="Yang S.P."/>
            <person name="Yorke J.A."/>
            <person name="Yoshida K."/>
            <person name="Zdobnov E."/>
            <person name="Zhang P."/>
            <person name="Zhang Y."/>
            <person name="Zimin A.V."/>
            <person name="Baldwin J."/>
            <person name="Abdouelleil A."/>
            <person name="Abdulkadir J."/>
            <person name="Abebe A."/>
            <person name="Abera B."/>
            <person name="Abreu J."/>
            <person name="Acer S.C."/>
            <person name="Aftuck L."/>
            <person name="Alexander A."/>
            <person name="An P."/>
            <person name="Anderson E."/>
            <person name="Anderson S."/>
            <person name="Arachi H."/>
            <person name="Azer M."/>
            <person name="Bachantsang P."/>
            <person name="Barry A."/>
            <person name="Bayul T."/>
            <person name="Berlin A."/>
            <person name="Bessette D."/>
            <person name="Bloom T."/>
            <person name="Blye J."/>
            <person name="Boguslavskiy L."/>
            <person name="Bonnet C."/>
            <person name="Boukhgalter B."/>
            <person name="Bourzgui I."/>
            <person name="Brown A."/>
            <person name="Cahill P."/>
            <person name="Channer S."/>
            <person name="Cheshatsang Y."/>
            <person name="Chuda L."/>
            <person name="Citroen M."/>
            <person name="Collymore A."/>
            <person name="Cooke P."/>
            <person name="Costello M."/>
            <person name="D'Aco K."/>
            <person name="Daza R."/>
            <person name="De Haan G."/>
            <person name="DeGray S."/>
            <person name="DeMaso C."/>
            <person name="Dhargay N."/>
            <person name="Dooley K."/>
            <person name="Dooley E."/>
            <person name="Doricent M."/>
            <person name="Dorje P."/>
            <person name="Dorjee K."/>
            <person name="Dupes A."/>
            <person name="Elong R."/>
            <person name="Falk J."/>
            <person name="Farina A."/>
            <person name="Faro S."/>
            <person name="Ferguson D."/>
            <person name="Fisher S."/>
            <person name="Foley C.D."/>
            <person name="Franke A."/>
            <person name="Friedrich D."/>
            <person name="Gadbois L."/>
            <person name="Gearin G."/>
            <person name="Gearin C.R."/>
            <person name="Giannoukos G."/>
            <person name="Goode T."/>
            <person name="Graham J."/>
            <person name="Grandbois E."/>
            <person name="Grewal S."/>
            <person name="Gyaltsen K."/>
            <person name="Hafez N."/>
            <person name="Hagos B."/>
            <person name="Hall J."/>
            <person name="Henson C."/>
            <person name="Hollinger A."/>
            <person name="Honan T."/>
            <person name="Huard M.D."/>
            <person name="Hughes L."/>
            <person name="Hurhula B."/>
            <person name="Husby M.E."/>
            <person name="Kamat A."/>
            <person name="Kanga B."/>
            <person name="Kashin S."/>
            <person name="Khazanovich D."/>
            <person name="Kisner P."/>
            <person name="Lance K."/>
            <person name="Lara M."/>
            <person name="Lee W."/>
            <person name="Lennon N."/>
            <person name="Letendre F."/>
            <person name="LeVine R."/>
            <person name="Lipovsky A."/>
            <person name="Liu X."/>
            <person name="Liu J."/>
            <person name="Liu S."/>
            <person name="Lokyitsang T."/>
            <person name="Lokyitsang Y."/>
            <person name="Lubonja R."/>
            <person name="Lui A."/>
            <person name="MacDonald P."/>
            <person name="Magnisalis V."/>
            <person name="Maru K."/>
            <person name="Matthews C."/>
            <person name="McCusker W."/>
            <person name="McDonough S."/>
            <person name="Mehta T."/>
            <person name="Meldrim J."/>
            <person name="Meneus L."/>
            <person name="Mihai O."/>
            <person name="Mihalev A."/>
            <person name="Mihova T."/>
            <person name="Mittelman R."/>
            <person name="Mlenga V."/>
            <person name="Montmayeur A."/>
            <person name="Mulrain L."/>
            <person name="Navidi A."/>
            <person name="Naylor J."/>
            <person name="Negash T."/>
            <person name="Nguyen T."/>
            <person name="Nguyen N."/>
            <person name="Nicol R."/>
            <person name="Norbu C."/>
            <person name="Norbu N."/>
            <person name="Novod N."/>
            <person name="O'Neill B."/>
            <person name="Osman S."/>
            <person name="Markiewicz E."/>
            <person name="Oyono O.L."/>
            <person name="Patti C."/>
            <person name="Phunkhang P."/>
            <person name="Pierre F."/>
            <person name="Priest M."/>
            <person name="Raghuraman S."/>
            <person name="Rege F."/>
            <person name="Reyes R."/>
            <person name="Rise C."/>
            <person name="Rogov P."/>
            <person name="Ross K."/>
            <person name="Ryan E."/>
            <person name="Settipalli S."/>
            <person name="Shea T."/>
            <person name="Sherpa N."/>
            <person name="Shi L."/>
            <person name="Shih D."/>
            <person name="Sparrow T."/>
            <person name="Spaulding J."/>
            <person name="Stalker J."/>
            <person name="Stange-Thomann N."/>
            <person name="Stavropoulos S."/>
            <person name="Stone C."/>
            <person name="Strader C."/>
            <person name="Tesfaye S."/>
            <person name="Thomson T."/>
            <person name="Thoulutsang Y."/>
            <person name="Thoulutsang D."/>
            <person name="Topham K."/>
            <person name="Topping I."/>
            <person name="Tsamla T."/>
            <person name="Vassiliev H."/>
            <person name="Vo A."/>
            <person name="Wangchuk T."/>
            <person name="Wangdi T."/>
            <person name="Weiand M."/>
            <person name="Wilkinson J."/>
            <person name="Wilson A."/>
            <person name="Yadav S."/>
            <person name="Young G."/>
            <person name="Yu Q."/>
            <person name="Zembek L."/>
            <person name="Zhong D."/>
            <person name="Zimmer A."/>
            <person name="Zwirko Z."/>
            <person name="Jaffe D.B."/>
            <person name="Alvarez P."/>
            <person name="Brockman W."/>
            <person name="Butler J."/>
            <person name="Chin C."/>
            <person name="Gnerre S."/>
            <person name="Grabherr M."/>
            <person name="Kleber M."/>
            <person name="Mauceli E."/>
            <person name="MacCallum I."/>
        </authorList>
    </citation>
    <scope>NUCLEOTIDE SEQUENCE [LARGE SCALE GENOMIC DNA]</scope>
    <source>
        <strain evidence="3">Tucson 15287-2541.00</strain>
    </source>
</reference>
<feature type="compositionally biased region" description="Polar residues" evidence="1">
    <location>
        <begin position="36"/>
        <end position="55"/>
    </location>
</feature>
<organism evidence="3">
    <name type="scientific">Drosophila grimshawi</name>
    <name type="common">Hawaiian fruit fly</name>
    <name type="synonym">Idiomyia grimshawi</name>
    <dbReference type="NCBI Taxonomy" id="7222"/>
    <lineage>
        <taxon>Eukaryota</taxon>
        <taxon>Metazoa</taxon>
        <taxon>Ecdysozoa</taxon>
        <taxon>Arthropoda</taxon>
        <taxon>Hexapoda</taxon>
        <taxon>Insecta</taxon>
        <taxon>Pterygota</taxon>
        <taxon>Neoptera</taxon>
        <taxon>Endopterygota</taxon>
        <taxon>Diptera</taxon>
        <taxon>Brachycera</taxon>
        <taxon>Muscomorpha</taxon>
        <taxon>Ephydroidea</taxon>
        <taxon>Drosophilidae</taxon>
        <taxon>Drosophila</taxon>
        <taxon>Hawaiian Drosophila</taxon>
    </lineage>
</organism>
<dbReference type="PhylomeDB" id="B4J0G0"/>
<protein>
    <submittedName>
        <fullName evidence="2">GH16463</fullName>
    </submittedName>
</protein>
<keyword evidence="3" id="KW-1185">Reference proteome</keyword>
<feature type="region of interest" description="Disordered" evidence="1">
    <location>
        <begin position="14"/>
        <end position="55"/>
    </location>
</feature>
<sequence>MGAKESVEAAVKMNADGWGHVEQRGSRYHNHRHNQRSQSLNRGQALSQADVSGMW</sequence>
<dbReference type="AlphaFoldDB" id="B4J0G0"/>
<proteinExistence type="predicted"/>
<feature type="compositionally biased region" description="Basic residues" evidence="1">
    <location>
        <begin position="26"/>
        <end position="35"/>
    </location>
</feature>
<dbReference type="eggNOG" id="ENOG502T71T">
    <property type="taxonomic scope" value="Eukaryota"/>
</dbReference>
<accession>B4J0G0</accession>
<evidence type="ECO:0000313" key="2">
    <source>
        <dbReference type="EMBL" id="EDV96796.1"/>
    </source>
</evidence>
<dbReference type="InParanoid" id="B4J0G0"/>
<dbReference type="OMA" id="ADVTGMW"/>
<gene>
    <name evidence="2" type="primary">Dgri\GH16463</name>
    <name evidence="2" type="ORF">Dgri_GH16463</name>
</gene>
<dbReference type="EMBL" id="CH916366">
    <property type="protein sequence ID" value="EDV96796.1"/>
    <property type="molecule type" value="Genomic_DNA"/>
</dbReference>
<evidence type="ECO:0000256" key="1">
    <source>
        <dbReference type="SAM" id="MobiDB-lite"/>
    </source>
</evidence>
<dbReference type="HOGENOM" id="CLU_3052493_0_0_1"/>
<dbReference type="OrthoDB" id="7902850at2759"/>
<evidence type="ECO:0000313" key="3">
    <source>
        <dbReference type="Proteomes" id="UP000001070"/>
    </source>
</evidence>
<name>B4J0G0_DROGR</name>